<feature type="region of interest" description="Disordered" evidence="1">
    <location>
        <begin position="1"/>
        <end position="53"/>
    </location>
</feature>
<dbReference type="EMBL" id="BAABKX010000001">
    <property type="protein sequence ID" value="GAA5047578.1"/>
    <property type="molecule type" value="Genomic_DNA"/>
</dbReference>
<gene>
    <name evidence="2" type="ORF">GCM10025751_18320</name>
</gene>
<protein>
    <submittedName>
        <fullName evidence="2">Uncharacterized protein</fullName>
    </submittedName>
</protein>
<accession>A0AAV3UFD4</accession>
<evidence type="ECO:0000313" key="2">
    <source>
        <dbReference type="EMBL" id="GAA5047578.1"/>
    </source>
</evidence>
<reference evidence="2 3" key="1">
    <citation type="journal article" date="2019" name="Int. J. Syst. Evol. Microbiol.">
        <title>The Global Catalogue of Microorganisms (GCM) 10K type strain sequencing project: providing services to taxonomists for standard genome sequencing and annotation.</title>
        <authorList>
            <consortium name="The Broad Institute Genomics Platform"/>
            <consortium name="The Broad Institute Genome Sequencing Center for Infectious Disease"/>
            <person name="Wu L."/>
            <person name="Ma J."/>
        </authorList>
    </citation>
    <scope>NUCLEOTIDE SEQUENCE [LARGE SCALE GENOMIC DNA]</scope>
    <source>
        <strain evidence="2 3">JCM 17504</strain>
    </source>
</reference>
<name>A0AAV3UFD4_9EURY</name>
<dbReference type="AlphaFoldDB" id="A0AAV3UFD4"/>
<evidence type="ECO:0000313" key="3">
    <source>
        <dbReference type="Proteomes" id="UP001501729"/>
    </source>
</evidence>
<dbReference type="Proteomes" id="UP001501729">
    <property type="component" value="Unassembled WGS sequence"/>
</dbReference>
<sequence>MPLTSETDHRKREKNRQQDGETNGSEMQFEEPDSGKVRPEERVPGISDENDSRFILDVPTVEHDELGDETHYRETNEKETHFLYGRFSPI</sequence>
<feature type="compositionally biased region" description="Basic and acidic residues" evidence="1">
    <location>
        <begin position="33"/>
        <end position="43"/>
    </location>
</feature>
<evidence type="ECO:0000256" key="1">
    <source>
        <dbReference type="SAM" id="MobiDB-lite"/>
    </source>
</evidence>
<organism evidence="2 3">
    <name type="scientific">Haladaptatus pallidirubidus</name>
    <dbReference type="NCBI Taxonomy" id="1008152"/>
    <lineage>
        <taxon>Archaea</taxon>
        <taxon>Methanobacteriati</taxon>
        <taxon>Methanobacteriota</taxon>
        <taxon>Stenosarchaea group</taxon>
        <taxon>Halobacteria</taxon>
        <taxon>Halobacteriales</taxon>
        <taxon>Haladaptataceae</taxon>
        <taxon>Haladaptatus</taxon>
    </lineage>
</organism>
<proteinExistence type="predicted"/>
<feature type="compositionally biased region" description="Basic and acidic residues" evidence="1">
    <location>
        <begin position="1"/>
        <end position="19"/>
    </location>
</feature>
<comment type="caution">
    <text evidence="2">The sequence shown here is derived from an EMBL/GenBank/DDBJ whole genome shotgun (WGS) entry which is preliminary data.</text>
</comment>
<keyword evidence="3" id="KW-1185">Reference proteome</keyword>